<dbReference type="Pfam" id="PF00566">
    <property type="entry name" value="RabGAP-TBC"/>
    <property type="match status" value="2"/>
</dbReference>
<dbReference type="EMBL" id="JH126405">
    <property type="protein sequence ID" value="EGX88327.1"/>
    <property type="molecule type" value="Genomic_DNA"/>
</dbReference>
<feature type="compositionally biased region" description="Basic and acidic residues" evidence="1">
    <location>
        <begin position="96"/>
        <end position="105"/>
    </location>
</feature>
<dbReference type="Proteomes" id="UP000001610">
    <property type="component" value="Unassembled WGS sequence"/>
</dbReference>
<dbReference type="SMART" id="SM00164">
    <property type="entry name" value="TBC"/>
    <property type="match status" value="1"/>
</dbReference>
<dbReference type="HOGENOM" id="CLU_005350_3_3_1"/>
<dbReference type="STRING" id="983644.G3JR31"/>
<organism evidence="3 4">
    <name type="scientific">Cordyceps militaris (strain CM01)</name>
    <name type="common">Caterpillar fungus</name>
    <dbReference type="NCBI Taxonomy" id="983644"/>
    <lineage>
        <taxon>Eukaryota</taxon>
        <taxon>Fungi</taxon>
        <taxon>Dikarya</taxon>
        <taxon>Ascomycota</taxon>
        <taxon>Pezizomycotina</taxon>
        <taxon>Sordariomycetes</taxon>
        <taxon>Hypocreomycetidae</taxon>
        <taxon>Hypocreales</taxon>
        <taxon>Cordycipitaceae</taxon>
        <taxon>Cordyceps</taxon>
    </lineage>
</organism>
<feature type="region of interest" description="Disordered" evidence="1">
    <location>
        <begin position="1"/>
        <end position="24"/>
    </location>
</feature>
<name>G3JR31_CORMM</name>
<dbReference type="InterPro" id="IPR050302">
    <property type="entry name" value="Rab_GAP_TBC_domain"/>
</dbReference>
<feature type="compositionally biased region" description="Polar residues" evidence="1">
    <location>
        <begin position="881"/>
        <end position="892"/>
    </location>
</feature>
<dbReference type="RefSeq" id="XP_006673572.1">
    <property type="nucleotide sequence ID" value="XM_006673509.1"/>
</dbReference>
<reference evidence="3 4" key="1">
    <citation type="journal article" date="2011" name="Genome Biol.">
        <title>Genome sequence of the insect pathogenic fungus Cordyceps militaris, a valued traditional Chinese medicine.</title>
        <authorList>
            <person name="Zheng P."/>
            <person name="Xia Y."/>
            <person name="Xiao G."/>
            <person name="Xiong C."/>
            <person name="Hu X."/>
            <person name="Zhang S."/>
            <person name="Zheng H."/>
            <person name="Huang Y."/>
            <person name="Zhou Y."/>
            <person name="Wang S."/>
            <person name="Zhao G.P."/>
            <person name="Liu X."/>
            <person name="St Leger R.J."/>
            <person name="Wang C."/>
        </authorList>
    </citation>
    <scope>NUCLEOTIDE SEQUENCE [LARGE SCALE GENOMIC DNA]</scope>
    <source>
        <strain evidence="3 4">CM01</strain>
    </source>
</reference>
<sequence>MTDMAVSPIDTPVSPVEDTRPAKNRQFSLYANRIKPDDHSSIEAPPLPQAVPILPRWDSLQNGPHLMAVSPTAESFPRDVFYDASEEPKPPLSPTFREEFPRMPFDDPLPSPGRIVSAQSSTADMRQSSGSVGNFSRPRKPSIKQLVQPRLPAPREPSPQLNQDRVASPWQPPRSRTQSNASVISTYTFASPLVANTFDLSAPPSPRLRTAPHSNGPPVSMTVQAPSRPPFATYSRADSSVSAPPAPVGGSGGAPWAGGDELRSSFRSQLTASTAPGTAVTERSSVMTKDSSVSSLYANADAEPDEPSIEDVMGMYERGFKDDTDDEGDATDSDDLPRIYRQLTTLSETGPAVARFEDADSLSPPRPAARSGARPAPTALDAEIRQSKMLFSNPAFTSMLPAVAGDNMKEQVEKRDSAKSIGSDPSVSSRPATSDFNEMPVSPMTDTDSQQNSVSHTPPPAPTPSYAEIEEPGSRDRYGFKKQNHSITREQYDDWNKSYSPYLARRRRKWIAHLKDNSLMTDRPIRFPPPNAKTKRFVRKGFPPDWRGAAWFYYAGGPAILSKHSGLYEKLLTAHAKQIDVDAIERDLHRTFPDNIQFKPSPTGYDGSTSSSERQSQSTLTSDESSECSARAVPGEPPIITSLRRVLHAFSIYNPRIGYCQSLNFLAGLLLLFVETEEQCFWLLNVITHIYLPGTHEMSLEGSKVDLGVLMAEIRDTMPEVWDRIGGELEEQTNFKPTPTRSLRRPLGKSRHRGHPSLSTDRLPPITLCMTAWFMSCFIGTLPIETTLRVWDVFFYEGSKTLFRVALAIFKHGEAEIKSISDPMEMFGVVQALPRKMLDANLLMEQCFKRRNGFNHLNQDVIDDKRRERRDKAKKDREQHSQTVNNGQSEETGTWLSITLPSTTAAYQISTLRLAHHARQREARRDHCSACCLAAPDSREPRPVTDGPS</sequence>
<dbReference type="InParanoid" id="G3JR31"/>
<feature type="compositionally biased region" description="Basic and acidic residues" evidence="1">
    <location>
        <begin position="408"/>
        <end position="418"/>
    </location>
</feature>
<feature type="compositionally biased region" description="Basic and acidic residues" evidence="1">
    <location>
        <begin position="862"/>
        <end position="880"/>
    </location>
</feature>
<dbReference type="SUPFAM" id="SSF47923">
    <property type="entry name" value="Ypt/Rab-GAP domain of gyp1p"/>
    <property type="match status" value="2"/>
</dbReference>
<evidence type="ECO:0000259" key="2">
    <source>
        <dbReference type="PROSITE" id="PS50086"/>
    </source>
</evidence>
<feature type="region of interest" description="Disordered" evidence="1">
    <location>
        <begin position="859"/>
        <end position="892"/>
    </location>
</feature>
<dbReference type="PANTHER" id="PTHR47219">
    <property type="entry name" value="RAB GTPASE-ACTIVATING PROTEIN 1-LIKE"/>
    <property type="match status" value="1"/>
</dbReference>
<gene>
    <name evidence="3" type="ORF">CCM_08370</name>
</gene>
<dbReference type="FunFam" id="1.10.472.80:FF:000050">
    <property type="entry name" value="GTPase activating protein (Gyp3)"/>
    <property type="match status" value="1"/>
</dbReference>
<feature type="compositionally biased region" description="Polar residues" evidence="1">
    <location>
        <begin position="423"/>
        <end position="436"/>
    </location>
</feature>
<dbReference type="eggNOG" id="KOG2058">
    <property type="taxonomic scope" value="Eukaryota"/>
</dbReference>
<feature type="region of interest" description="Disordered" evidence="1">
    <location>
        <begin position="733"/>
        <end position="758"/>
    </location>
</feature>
<dbReference type="InterPro" id="IPR000195">
    <property type="entry name" value="Rab-GAP-TBC_dom"/>
</dbReference>
<feature type="compositionally biased region" description="Basic residues" evidence="1">
    <location>
        <begin position="742"/>
        <end position="755"/>
    </location>
</feature>
<dbReference type="GO" id="GO:0005096">
    <property type="term" value="F:GTPase activator activity"/>
    <property type="evidence" value="ECO:0007669"/>
    <property type="project" value="TreeGrafter"/>
</dbReference>
<accession>G3JR31</accession>
<evidence type="ECO:0000313" key="3">
    <source>
        <dbReference type="EMBL" id="EGX88327.1"/>
    </source>
</evidence>
<dbReference type="Gene3D" id="1.10.472.80">
    <property type="entry name" value="Ypt/Rab-GAP domain of gyp1p, domain 3"/>
    <property type="match status" value="1"/>
</dbReference>
<feature type="region of interest" description="Disordered" evidence="1">
    <location>
        <begin position="408"/>
        <end position="485"/>
    </location>
</feature>
<dbReference type="OrthoDB" id="294251at2759"/>
<feature type="region of interest" description="Disordered" evidence="1">
    <location>
        <begin position="350"/>
        <end position="378"/>
    </location>
</feature>
<dbReference type="AlphaFoldDB" id="G3JR31"/>
<feature type="domain" description="Rab-GAP TBC" evidence="2">
    <location>
        <begin position="541"/>
        <end position="798"/>
    </location>
</feature>
<dbReference type="OMA" id="MPAVWDK"/>
<feature type="region of interest" description="Disordered" evidence="1">
    <location>
        <begin position="201"/>
        <end position="308"/>
    </location>
</feature>
<dbReference type="KEGG" id="cmt:CCM_08370"/>
<feature type="region of interest" description="Disordered" evidence="1">
    <location>
        <begin position="83"/>
        <end position="181"/>
    </location>
</feature>
<evidence type="ECO:0000256" key="1">
    <source>
        <dbReference type="SAM" id="MobiDB-lite"/>
    </source>
</evidence>
<dbReference type="PANTHER" id="PTHR47219:SF20">
    <property type="entry name" value="TBC1 DOMAIN FAMILY MEMBER 2B"/>
    <property type="match status" value="1"/>
</dbReference>
<keyword evidence="4" id="KW-1185">Reference proteome</keyword>
<feature type="compositionally biased region" description="Polar residues" evidence="1">
    <location>
        <begin position="117"/>
        <end position="134"/>
    </location>
</feature>
<dbReference type="PROSITE" id="PS50086">
    <property type="entry name" value="TBC_RABGAP"/>
    <property type="match status" value="1"/>
</dbReference>
<feature type="compositionally biased region" description="Low complexity" evidence="1">
    <location>
        <begin position="368"/>
        <end position="377"/>
    </location>
</feature>
<feature type="compositionally biased region" description="Low complexity" evidence="1">
    <location>
        <begin position="284"/>
        <end position="295"/>
    </location>
</feature>
<evidence type="ECO:0000313" key="4">
    <source>
        <dbReference type="Proteomes" id="UP000001610"/>
    </source>
</evidence>
<dbReference type="GeneID" id="18170378"/>
<proteinExistence type="predicted"/>
<protein>
    <submittedName>
        <fullName evidence="3">GTPase activating protein (Gyp3)</fullName>
    </submittedName>
</protein>
<dbReference type="InterPro" id="IPR035969">
    <property type="entry name" value="Rab-GAP_TBC_sf"/>
</dbReference>
<feature type="compositionally biased region" description="Polar residues" evidence="1">
    <location>
        <begin position="265"/>
        <end position="276"/>
    </location>
</feature>
<feature type="region of interest" description="Disordered" evidence="1">
    <location>
        <begin position="593"/>
        <end position="633"/>
    </location>
</feature>
<dbReference type="GO" id="GO:0031267">
    <property type="term" value="F:small GTPase binding"/>
    <property type="evidence" value="ECO:0007669"/>
    <property type="project" value="TreeGrafter"/>
</dbReference>
<feature type="compositionally biased region" description="Polar residues" evidence="1">
    <location>
        <begin position="444"/>
        <end position="456"/>
    </location>
</feature>
<dbReference type="VEuPathDB" id="FungiDB:CCM_08370"/>
<feature type="compositionally biased region" description="Low complexity" evidence="1">
    <location>
        <begin position="608"/>
        <end position="622"/>
    </location>
</feature>
<dbReference type="Gene3D" id="1.10.8.270">
    <property type="entry name" value="putative rabgap domain of human tbc1 domain family member 14 like domains"/>
    <property type="match status" value="1"/>
</dbReference>